<gene>
    <name evidence="1" type="ORF">Lo5R7ANS_01</name>
</gene>
<dbReference type="EMBL" id="KM199771">
    <property type="protein sequence ID" value="AIK68471.1"/>
    <property type="molecule type" value="Genomic_DNA"/>
</dbReference>
<keyword evidence="2" id="KW-1185">Reference proteome</keyword>
<organism evidence="1 2">
    <name type="scientific">Mesorhizobium phage vB_MloP_Lo5R7ANS</name>
    <dbReference type="NCBI Taxonomy" id="1527771"/>
    <lineage>
        <taxon>Viruses</taxon>
        <taxon>Duplodnaviria</taxon>
        <taxon>Heunggongvirae</taxon>
        <taxon>Uroviricota</taxon>
        <taxon>Caudoviricetes</taxon>
        <taxon>Autographivirales</taxon>
        <taxon>Pairvirus</taxon>
        <taxon>Pairvirus Lo5R7ANS</taxon>
    </lineage>
</organism>
<reference evidence="1 2" key="1">
    <citation type="submission" date="2014-07" db="EMBL/GenBank/DDBJ databases">
        <title>Genomic characterization of two T7-like Mesorhizobium loti phages vB_MloP_Lo5R7ANS and vB_MloP_Cp1R7ANS-C2.</title>
        <authorList>
            <person name="Halmillawewa A.P."/>
            <person name="Perry B."/>
            <person name="Gavard R."/>
            <person name="Yost C.K."/>
            <person name="Hynes M.F."/>
        </authorList>
    </citation>
    <scope>NUCLEOTIDE SEQUENCE [LARGE SCALE GENOMIC DNA]</scope>
</reference>
<evidence type="ECO:0000313" key="2">
    <source>
        <dbReference type="Proteomes" id="UP000201609"/>
    </source>
</evidence>
<proteinExistence type="predicted"/>
<name>A0A076YQH0_9CAUD</name>
<accession>A0A076YQH0</accession>
<evidence type="ECO:0000313" key="1">
    <source>
        <dbReference type="EMBL" id="AIK68471.1"/>
    </source>
</evidence>
<protein>
    <submittedName>
        <fullName evidence="1">Uncharacterized protein</fullName>
    </submittedName>
</protein>
<dbReference type="RefSeq" id="YP_009100048.1">
    <property type="nucleotide sequence ID" value="NC_025431.1"/>
</dbReference>
<dbReference type="KEGG" id="vg:22109872"/>
<sequence length="188" mass="21185">MTIHATFWHERQRVAWRTAGIGGGLATCRDSNRQRSYDCENKHLRPLSGKFDNRQAAKGFARLCANIAIRRMVETGLIKSDTMRDAVRSSFTAAFTKEAIGHCNANATGAYFASWGWTDAIIAHEVAHWADQWAHKLGCPPTVRASYEPHGAKWRGWFTYILCKASDRFTVEGVKRAWATDRLAVQMP</sequence>
<dbReference type="GeneID" id="22109872"/>
<dbReference type="Proteomes" id="UP000201609">
    <property type="component" value="Segment"/>
</dbReference>